<proteinExistence type="predicted"/>
<dbReference type="Gene3D" id="1.10.520.40">
    <property type="entry name" value="CRISPR-associated protein Cse2"/>
    <property type="match status" value="1"/>
</dbReference>
<dbReference type="InterPro" id="IPR013382">
    <property type="entry name" value="CRISPR-assoc_prot_Cse2"/>
</dbReference>
<evidence type="ECO:0000313" key="1">
    <source>
        <dbReference type="EMBL" id="HIU56549.1"/>
    </source>
</evidence>
<gene>
    <name evidence="1" type="primary">casB</name>
    <name evidence="1" type="ORF">IAA61_01895</name>
</gene>
<dbReference type="CDD" id="cd09731">
    <property type="entry name" value="Cse2_I-E"/>
    <property type="match status" value="1"/>
</dbReference>
<accession>A0A9D1MAA9</accession>
<protein>
    <submittedName>
        <fullName evidence="1">Type I-E CRISPR-associated protein Cse2/CasB</fullName>
    </submittedName>
</protein>
<comment type="caution">
    <text evidence="1">The sequence shown here is derived from an EMBL/GenBank/DDBJ whole genome shotgun (WGS) entry which is preliminary data.</text>
</comment>
<dbReference type="EMBL" id="DVNB01000023">
    <property type="protein sequence ID" value="HIU56549.1"/>
    <property type="molecule type" value="Genomic_DNA"/>
</dbReference>
<name>A0A9D1MAA9_9FIRM</name>
<dbReference type="Proteomes" id="UP000824109">
    <property type="component" value="Unassembled WGS sequence"/>
</dbReference>
<dbReference type="InterPro" id="IPR038287">
    <property type="entry name" value="Cse2_sf"/>
</dbReference>
<sequence>MGRPWNEIYGYVKSRVEILGADLDSSRTKAELANLRRGIGKTPGEDPKLWGSFLLDLPKELEKDAEHRTEPTFAEWAAYTALALYALHQQGNDETVNCSDGSAALGRAIRKLVHSKDDEERIMRRFSAMATSAGPAELAHHLRSIIQLLRAEKVKLDYADLARDLYLYQLPDGKNSVRLKWGRDYYREEKTNNELKEGEE</sequence>
<organism evidence="1 2">
    <name type="scientific">Candidatus Ornithomonoglobus merdipullorum</name>
    <dbReference type="NCBI Taxonomy" id="2840895"/>
    <lineage>
        <taxon>Bacteria</taxon>
        <taxon>Bacillati</taxon>
        <taxon>Bacillota</taxon>
        <taxon>Clostridia</taxon>
        <taxon>Candidatus Ornithomonoglobus</taxon>
    </lineage>
</organism>
<dbReference type="NCBIfam" id="TIGR02548">
    <property type="entry name" value="casB_cse2"/>
    <property type="match status" value="1"/>
</dbReference>
<reference evidence="1" key="1">
    <citation type="submission" date="2020-10" db="EMBL/GenBank/DDBJ databases">
        <authorList>
            <person name="Gilroy R."/>
        </authorList>
    </citation>
    <scope>NUCLEOTIDE SEQUENCE</scope>
    <source>
        <strain evidence="1">USAMLcec3-3695</strain>
    </source>
</reference>
<evidence type="ECO:0000313" key="2">
    <source>
        <dbReference type="Proteomes" id="UP000824109"/>
    </source>
</evidence>
<dbReference type="Pfam" id="PF09485">
    <property type="entry name" value="CRISPR_Cse2"/>
    <property type="match status" value="1"/>
</dbReference>
<dbReference type="AlphaFoldDB" id="A0A9D1MAA9"/>
<reference evidence="1" key="2">
    <citation type="journal article" date="2021" name="PeerJ">
        <title>Extensive microbial diversity within the chicken gut microbiome revealed by metagenomics and culture.</title>
        <authorList>
            <person name="Gilroy R."/>
            <person name="Ravi A."/>
            <person name="Getino M."/>
            <person name="Pursley I."/>
            <person name="Horton D.L."/>
            <person name="Alikhan N.F."/>
            <person name="Baker D."/>
            <person name="Gharbi K."/>
            <person name="Hall N."/>
            <person name="Watson M."/>
            <person name="Adriaenssens E.M."/>
            <person name="Foster-Nyarko E."/>
            <person name="Jarju S."/>
            <person name="Secka A."/>
            <person name="Antonio M."/>
            <person name="Oren A."/>
            <person name="Chaudhuri R.R."/>
            <person name="La Ragione R."/>
            <person name="Hildebrand F."/>
            <person name="Pallen M.J."/>
        </authorList>
    </citation>
    <scope>NUCLEOTIDE SEQUENCE</scope>
    <source>
        <strain evidence="1">USAMLcec3-3695</strain>
    </source>
</reference>